<keyword evidence="1" id="KW-0812">Transmembrane</keyword>
<dbReference type="STRING" id="1121865.OMW_00843"/>
<comment type="caution">
    <text evidence="2">The sequence shown here is derived from an EMBL/GenBank/DDBJ whole genome shotgun (WGS) entry which is preliminary data.</text>
</comment>
<reference evidence="2 3" key="1">
    <citation type="submission" date="2013-03" db="EMBL/GenBank/DDBJ databases">
        <title>The Genome Sequence of Enterococcus columbae ATCC_51263 (PacBio/Illumina hybrid assembly).</title>
        <authorList>
            <consortium name="The Broad Institute Genomics Platform"/>
            <consortium name="The Broad Institute Genome Sequencing Center for Infectious Disease"/>
            <person name="Earl A."/>
            <person name="Russ C."/>
            <person name="Gilmore M."/>
            <person name="Surin D."/>
            <person name="Walker B."/>
            <person name="Young S."/>
            <person name="Zeng Q."/>
            <person name="Gargeya S."/>
            <person name="Fitzgerald M."/>
            <person name="Haas B."/>
            <person name="Abouelleil A."/>
            <person name="Allen A.W."/>
            <person name="Alvarado L."/>
            <person name="Arachchi H.M."/>
            <person name="Berlin A.M."/>
            <person name="Chapman S.B."/>
            <person name="Gainer-Dewar J."/>
            <person name="Goldberg J."/>
            <person name="Griggs A."/>
            <person name="Gujja S."/>
            <person name="Hansen M."/>
            <person name="Howarth C."/>
            <person name="Imamovic A."/>
            <person name="Ireland A."/>
            <person name="Larimer J."/>
            <person name="McCowan C."/>
            <person name="Murphy C."/>
            <person name="Pearson M."/>
            <person name="Poon T.W."/>
            <person name="Priest M."/>
            <person name="Roberts A."/>
            <person name="Saif S."/>
            <person name="Shea T."/>
            <person name="Sisk P."/>
            <person name="Sykes S."/>
            <person name="Wortman J."/>
            <person name="Nusbaum C."/>
            <person name="Birren B."/>
        </authorList>
    </citation>
    <scope>NUCLEOTIDE SEQUENCE [LARGE SCALE GENOMIC DNA]</scope>
    <source>
        <strain evidence="2 3">ATCC 51263</strain>
    </source>
</reference>
<evidence type="ECO:0000313" key="2">
    <source>
        <dbReference type="EMBL" id="EOW87698.1"/>
    </source>
</evidence>
<proteinExistence type="predicted"/>
<feature type="transmembrane region" description="Helical" evidence="1">
    <location>
        <begin position="6"/>
        <end position="26"/>
    </location>
</feature>
<dbReference type="RefSeq" id="WP_016183005.1">
    <property type="nucleotide sequence ID" value="NZ_JXKI01000009.1"/>
</dbReference>
<sequence length="89" mass="10300">MLTIQNIFIIIIMLSIIGTCCSYFFLKDFSLQILFSILFLLLNILCAVLAGNLADENILNDFQLSFYLSIVHLVIFVSCFFIQIFYKKD</sequence>
<accession>S0KPL1</accession>
<evidence type="ECO:0000313" key="3">
    <source>
        <dbReference type="Proteomes" id="UP000014113"/>
    </source>
</evidence>
<keyword evidence="1" id="KW-1133">Transmembrane helix</keyword>
<protein>
    <submittedName>
        <fullName evidence="2">Uncharacterized protein</fullName>
    </submittedName>
</protein>
<evidence type="ECO:0000256" key="1">
    <source>
        <dbReference type="SAM" id="Phobius"/>
    </source>
</evidence>
<feature type="transmembrane region" description="Helical" evidence="1">
    <location>
        <begin position="66"/>
        <end position="86"/>
    </location>
</feature>
<keyword evidence="3" id="KW-1185">Reference proteome</keyword>
<dbReference type="EMBL" id="ASWJ01000002">
    <property type="protein sequence ID" value="EOW87698.1"/>
    <property type="molecule type" value="Genomic_DNA"/>
</dbReference>
<name>S0KPL1_9ENTE</name>
<organism evidence="2 3">
    <name type="scientific">Enterococcus columbae DSM 7374 = ATCC 51263</name>
    <dbReference type="NCBI Taxonomy" id="1121865"/>
    <lineage>
        <taxon>Bacteria</taxon>
        <taxon>Bacillati</taxon>
        <taxon>Bacillota</taxon>
        <taxon>Bacilli</taxon>
        <taxon>Lactobacillales</taxon>
        <taxon>Enterococcaceae</taxon>
        <taxon>Enterococcus</taxon>
    </lineage>
</organism>
<dbReference type="AlphaFoldDB" id="S0KPL1"/>
<dbReference type="PATRIC" id="fig|1121865.3.peg.830"/>
<gene>
    <name evidence="2" type="ORF">I568_00363</name>
</gene>
<dbReference type="Proteomes" id="UP000014113">
    <property type="component" value="Unassembled WGS sequence"/>
</dbReference>
<keyword evidence="1" id="KW-0472">Membrane</keyword>
<feature type="transmembrane region" description="Helical" evidence="1">
    <location>
        <begin position="33"/>
        <end position="54"/>
    </location>
</feature>